<dbReference type="InterPro" id="IPR052705">
    <property type="entry name" value="Gliding_Motility_GTPase"/>
</dbReference>
<evidence type="ECO:0000256" key="4">
    <source>
        <dbReference type="ARBA" id="ARBA00023134"/>
    </source>
</evidence>
<protein>
    <recommendedName>
        <fullName evidence="7">GTP-binding protein</fullName>
    </recommendedName>
</protein>
<keyword evidence="6" id="KW-1185">Reference proteome</keyword>
<keyword evidence="4" id="KW-0342">GTP-binding</keyword>
<dbReference type="Proteomes" id="UP000291562">
    <property type="component" value="Chromosome"/>
</dbReference>
<dbReference type="Pfam" id="PF03029">
    <property type="entry name" value="ATP_bind_1"/>
    <property type="match status" value="1"/>
</dbReference>
<dbReference type="AlphaFoldDB" id="A0A411HLY5"/>
<dbReference type="CDD" id="cd00882">
    <property type="entry name" value="Ras_like_GTPase"/>
    <property type="match status" value="1"/>
</dbReference>
<dbReference type="GO" id="GO:0005525">
    <property type="term" value="F:GTP binding"/>
    <property type="evidence" value="ECO:0007669"/>
    <property type="project" value="UniProtKB-KW"/>
</dbReference>
<dbReference type="EMBL" id="CP035704">
    <property type="protein sequence ID" value="QBB71535.1"/>
    <property type="molecule type" value="Genomic_DNA"/>
</dbReference>
<dbReference type="Gene3D" id="3.40.50.300">
    <property type="entry name" value="P-loop containing nucleotide triphosphate hydrolases"/>
    <property type="match status" value="1"/>
</dbReference>
<dbReference type="PANTHER" id="PTHR42708">
    <property type="entry name" value="ATP/GTP-BINDING PROTEIN-RELATED"/>
    <property type="match status" value="1"/>
</dbReference>
<name>A0A411HLY5_9GAMM</name>
<organism evidence="5 6">
    <name type="scientific">Pseudolysobacter antarcticus</name>
    <dbReference type="NCBI Taxonomy" id="2511995"/>
    <lineage>
        <taxon>Bacteria</taxon>
        <taxon>Pseudomonadati</taxon>
        <taxon>Pseudomonadota</taxon>
        <taxon>Gammaproteobacteria</taxon>
        <taxon>Lysobacterales</taxon>
        <taxon>Rhodanobacteraceae</taxon>
        <taxon>Pseudolysobacter</taxon>
    </lineage>
</organism>
<accession>A0A411HLY5</accession>
<evidence type="ECO:0000313" key="6">
    <source>
        <dbReference type="Proteomes" id="UP000291562"/>
    </source>
</evidence>
<dbReference type="SUPFAM" id="SSF52540">
    <property type="entry name" value="P-loop containing nucleoside triphosphate hydrolases"/>
    <property type="match status" value="1"/>
</dbReference>
<evidence type="ECO:0000256" key="1">
    <source>
        <dbReference type="ARBA" id="ARBA00005290"/>
    </source>
</evidence>
<proteinExistence type="inferred from homology"/>
<dbReference type="PANTHER" id="PTHR42708:SF1">
    <property type="entry name" value="GLIDING MOTILITY PROTEIN MGLA"/>
    <property type="match status" value="1"/>
</dbReference>
<dbReference type="GO" id="GO:0016787">
    <property type="term" value="F:hydrolase activity"/>
    <property type="evidence" value="ECO:0007669"/>
    <property type="project" value="UniProtKB-KW"/>
</dbReference>
<evidence type="ECO:0000313" key="5">
    <source>
        <dbReference type="EMBL" id="QBB71535.1"/>
    </source>
</evidence>
<dbReference type="RefSeq" id="WP_129834631.1">
    <property type="nucleotide sequence ID" value="NZ_CP035704.1"/>
</dbReference>
<comment type="similarity">
    <text evidence="1">Belongs to the GPN-loop GTPase family.</text>
</comment>
<dbReference type="InterPro" id="IPR027417">
    <property type="entry name" value="P-loop_NTPase"/>
</dbReference>
<reference evidence="5 6" key="1">
    <citation type="submission" date="2019-01" db="EMBL/GenBank/DDBJ databases">
        <title>Pseudolysobacter antarctica gen. nov., sp. nov., isolated from Fildes Peninsula, Antarctica.</title>
        <authorList>
            <person name="Wei Z."/>
            <person name="Peng F."/>
        </authorList>
    </citation>
    <scope>NUCLEOTIDE SEQUENCE [LARGE SCALE GENOMIC DNA]</scope>
    <source>
        <strain evidence="5 6">AQ6-296</strain>
    </source>
</reference>
<evidence type="ECO:0000256" key="3">
    <source>
        <dbReference type="ARBA" id="ARBA00022801"/>
    </source>
</evidence>
<keyword evidence="3" id="KW-0378">Hydrolase</keyword>
<dbReference type="InterPro" id="IPR004130">
    <property type="entry name" value="Gpn"/>
</dbReference>
<keyword evidence="2" id="KW-0547">Nucleotide-binding</keyword>
<dbReference type="OrthoDB" id="4319884at2"/>
<dbReference type="KEGG" id="xbc:ELE36_14865"/>
<evidence type="ECO:0000256" key="2">
    <source>
        <dbReference type="ARBA" id="ARBA00022741"/>
    </source>
</evidence>
<sequence>MLDGPIKLLFAGPVGAGKTTAIRALSDVAPVSTEVPLSSGATLEKSTTTVAFDYSTIRIDDDDSIHLYGIPGQDHFDFMRPIIANGALGVIVLLDATSTSLHDDCVHWLSSLAGINSNLQFVIGISKTDIAPDFSLHDVRSGMRQCGINAPAMCVDPRDSKQCTQLVRALLLSLP</sequence>
<evidence type="ECO:0008006" key="7">
    <source>
        <dbReference type="Google" id="ProtNLM"/>
    </source>
</evidence>
<gene>
    <name evidence="5" type="ORF">ELE36_14865</name>
</gene>